<keyword evidence="3" id="KW-1185">Reference proteome</keyword>
<name>A0A392RFI3_9FABA</name>
<keyword evidence="1" id="KW-0732">Signal</keyword>
<accession>A0A392RFI3</accession>
<evidence type="ECO:0000256" key="1">
    <source>
        <dbReference type="SAM" id="SignalP"/>
    </source>
</evidence>
<proteinExistence type="predicted"/>
<feature type="signal peptide" evidence="1">
    <location>
        <begin position="1"/>
        <end position="20"/>
    </location>
</feature>
<dbReference type="Proteomes" id="UP000265520">
    <property type="component" value="Unassembled WGS sequence"/>
</dbReference>
<comment type="caution">
    <text evidence="2">The sequence shown here is derived from an EMBL/GenBank/DDBJ whole genome shotgun (WGS) entry which is preliminary data.</text>
</comment>
<feature type="non-terminal residue" evidence="2">
    <location>
        <position position="1"/>
    </location>
</feature>
<dbReference type="AlphaFoldDB" id="A0A392RFI3"/>
<evidence type="ECO:0000313" key="2">
    <source>
        <dbReference type="EMBL" id="MCI34540.1"/>
    </source>
</evidence>
<dbReference type="EMBL" id="LXQA010214734">
    <property type="protein sequence ID" value="MCI34540.1"/>
    <property type="molecule type" value="Genomic_DNA"/>
</dbReference>
<feature type="chain" id="PRO_5017315535" evidence="1">
    <location>
        <begin position="21"/>
        <end position="50"/>
    </location>
</feature>
<organism evidence="2 3">
    <name type="scientific">Trifolium medium</name>
    <dbReference type="NCBI Taxonomy" id="97028"/>
    <lineage>
        <taxon>Eukaryota</taxon>
        <taxon>Viridiplantae</taxon>
        <taxon>Streptophyta</taxon>
        <taxon>Embryophyta</taxon>
        <taxon>Tracheophyta</taxon>
        <taxon>Spermatophyta</taxon>
        <taxon>Magnoliopsida</taxon>
        <taxon>eudicotyledons</taxon>
        <taxon>Gunneridae</taxon>
        <taxon>Pentapetalae</taxon>
        <taxon>rosids</taxon>
        <taxon>fabids</taxon>
        <taxon>Fabales</taxon>
        <taxon>Fabaceae</taxon>
        <taxon>Papilionoideae</taxon>
        <taxon>50 kb inversion clade</taxon>
        <taxon>NPAAA clade</taxon>
        <taxon>Hologalegina</taxon>
        <taxon>IRL clade</taxon>
        <taxon>Trifolieae</taxon>
        <taxon>Trifolium</taxon>
    </lineage>
</organism>
<protein>
    <submittedName>
        <fullName evidence="2">Uncharacterized protein</fullName>
    </submittedName>
</protein>
<sequence>VFFSLTLTLSTFFTLPLVHKDVQRGISPGSANLTGRYLPIVQILPEDISW</sequence>
<reference evidence="2 3" key="1">
    <citation type="journal article" date="2018" name="Front. Plant Sci.">
        <title>Red Clover (Trifolium pratense) and Zigzag Clover (T. medium) - A Picture of Genomic Similarities and Differences.</title>
        <authorList>
            <person name="Dluhosova J."/>
            <person name="Istvanek J."/>
            <person name="Nedelnik J."/>
            <person name="Repkova J."/>
        </authorList>
    </citation>
    <scope>NUCLEOTIDE SEQUENCE [LARGE SCALE GENOMIC DNA]</scope>
    <source>
        <strain evidence="3">cv. 10/8</strain>
        <tissue evidence="2">Leaf</tissue>
    </source>
</reference>
<evidence type="ECO:0000313" key="3">
    <source>
        <dbReference type="Proteomes" id="UP000265520"/>
    </source>
</evidence>